<name>A0AAJ7RX31_9HYME</name>
<gene>
    <name evidence="12" type="primary">LOC108622462</name>
</gene>
<keyword evidence="4 10" id="KW-0812">Transmembrane</keyword>
<evidence type="ECO:0000256" key="2">
    <source>
        <dbReference type="ARBA" id="ARBA00022475"/>
    </source>
</evidence>
<reference evidence="12" key="1">
    <citation type="submission" date="2025-08" db="UniProtKB">
        <authorList>
            <consortium name="RefSeq"/>
        </authorList>
    </citation>
    <scope>IDENTIFICATION</scope>
    <source>
        <tissue evidence="12">Whole body</tissue>
    </source>
</reference>
<evidence type="ECO:0000256" key="3">
    <source>
        <dbReference type="ARBA" id="ARBA00022606"/>
    </source>
</evidence>
<evidence type="ECO:0000256" key="6">
    <source>
        <dbReference type="ARBA" id="ARBA00022989"/>
    </source>
</evidence>
<keyword evidence="6 10" id="KW-1133">Transmembrane helix</keyword>
<keyword evidence="7 10" id="KW-0472">Membrane</keyword>
<keyword evidence="8" id="KW-0675">Receptor</keyword>
<dbReference type="GO" id="GO:0005549">
    <property type="term" value="F:odorant binding"/>
    <property type="evidence" value="ECO:0007669"/>
    <property type="project" value="InterPro"/>
</dbReference>
<feature type="transmembrane region" description="Helical" evidence="10">
    <location>
        <begin position="32"/>
        <end position="54"/>
    </location>
</feature>
<dbReference type="GO" id="GO:0004984">
    <property type="term" value="F:olfactory receptor activity"/>
    <property type="evidence" value="ECO:0007669"/>
    <property type="project" value="InterPro"/>
</dbReference>
<feature type="transmembrane region" description="Helical" evidence="10">
    <location>
        <begin position="75"/>
        <end position="95"/>
    </location>
</feature>
<dbReference type="Proteomes" id="UP000694925">
    <property type="component" value="Unplaced"/>
</dbReference>
<feature type="transmembrane region" description="Helical" evidence="10">
    <location>
        <begin position="197"/>
        <end position="216"/>
    </location>
</feature>
<proteinExistence type="predicted"/>
<evidence type="ECO:0000256" key="9">
    <source>
        <dbReference type="ARBA" id="ARBA00023224"/>
    </source>
</evidence>
<keyword evidence="3" id="KW-0716">Sensory transduction</keyword>
<keyword evidence="2" id="KW-1003">Cell membrane</keyword>
<dbReference type="RefSeq" id="XP_026667314.1">
    <property type="nucleotide sequence ID" value="XM_026811513.1"/>
</dbReference>
<comment type="subcellular location">
    <subcellularLocation>
        <location evidence="1">Cell membrane</location>
        <topology evidence="1">Multi-pass membrane protein</topology>
    </subcellularLocation>
</comment>
<dbReference type="GeneID" id="108622462"/>
<evidence type="ECO:0000256" key="8">
    <source>
        <dbReference type="ARBA" id="ARBA00023170"/>
    </source>
</evidence>
<dbReference type="GO" id="GO:0007165">
    <property type="term" value="P:signal transduction"/>
    <property type="evidence" value="ECO:0007669"/>
    <property type="project" value="UniProtKB-KW"/>
</dbReference>
<dbReference type="KEGG" id="ccal:108622462"/>
<dbReference type="PANTHER" id="PTHR21137:SF35">
    <property type="entry name" value="ODORANT RECEPTOR 19A-RELATED"/>
    <property type="match status" value="1"/>
</dbReference>
<keyword evidence="11" id="KW-1185">Reference proteome</keyword>
<sequence length="291" mass="33193">PYGQCVPKSAVVKGLIKSPCCGFFAVDKDTLWLAAFIFLTAQFSAEILDFLLPLNASRPHNYPFQIYYPGDQEKYFYLDAIYVCFTIFLGCTTFIGTEAVSVMYMQHVVSLLRIVSYRIQKAISDSTNGSQKCLADKGKEDLIKAIGLHTRVIKFINLMEKHFTVSYSLFLICGVTSLSVNLYWLSQLMHEVNDQMLISSTNILVTFMYMFCMNYIAQNVNDGRDGIFTALYNSEWYRTPVSMQKLLLFIMLRTLKSETFNLLVVFTPSLEGFATLVNTSVSYFMVMYSVQ</sequence>
<evidence type="ECO:0000256" key="4">
    <source>
        <dbReference type="ARBA" id="ARBA00022692"/>
    </source>
</evidence>
<protein>
    <submittedName>
        <fullName evidence="12">Odorant receptor 49b-like</fullName>
    </submittedName>
</protein>
<organism evidence="11 12">
    <name type="scientific">Ceratina calcarata</name>
    <dbReference type="NCBI Taxonomy" id="156304"/>
    <lineage>
        <taxon>Eukaryota</taxon>
        <taxon>Metazoa</taxon>
        <taxon>Ecdysozoa</taxon>
        <taxon>Arthropoda</taxon>
        <taxon>Hexapoda</taxon>
        <taxon>Insecta</taxon>
        <taxon>Pterygota</taxon>
        <taxon>Neoptera</taxon>
        <taxon>Endopterygota</taxon>
        <taxon>Hymenoptera</taxon>
        <taxon>Apocrita</taxon>
        <taxon>Aculeata</taxon>
        <taxon>Apoidea</taxon>
        <taxon>Anthophila</taxon>
        <taxon>Apidae</taxon>
        <taxon>Ceratina</taxon>
        <taxon>Zadontomerus</taxon>
    </lineage>
</organism>
<evidence type="ECO:0000256" key="5">
    <source>
        <dbReference type="ARBA" id="ARBA00022725"/>
    </source>
</evidence>
<feature type="transmembrane region" description="Helical" evidence="10">
    <location>
        <begin position="262"/>
        <end position="286"/>
    </location>
</feature>
<evidence type="ECO:0000313" key="12">
    <source>
        <dbReference type="RefSeq" id="XP_026667314.1"/>
    </source>
</evidence>
<evidence type="ECO:0000256" key="1">
    <source>
        <dbReference type="ARBA" id="ARBA00004651"/>
    </source>
</evidence>
<dbReference type="InterPro" id="IPR004117">
    <property type="entry name" value="7tm6_olfct_rcpt"/>
</dbReference>
<feature type="transmembrane region" description="Helical" evidence="10">
    <location>
        <begin position="165"/>
        <end position="185"/>
    </location>
</feature>
<dbReference type="Pfam" id="PF02949">
    <property type="entry name" value="7tm_6"/>
    <property type="match status" value="1"/>
</dbReference>
<keyword evidence="5" id="KW-0552">Olfaction</keyword>
<dbReference type="PANTHER" id="PTHR21137">
    <property type="entry name" value="ODORANT RECEPTOR"/>
    <property type="match status" value="1"/>
</dbReference>
<evidence type="ECO:0000256" key="7">
    <source>
        <dbReference type="ARBA" id="ARBA00023136"/>
    </source>
</evidence>
<keyword evidence="9" id="KW-0807">Transducer</keyword>
<accession>A0AAJ7RX31</accession>
<evidence type="ECO:0000256" key="10">
    <source>
        <dbReference type="SAM" id="Phobius"/>
    </source>
</evidence>
<dbReference type="GO" id="GO:0005886">
    <property type="term" value="C:plasma membrane"/>
    <property type="evidence" value="ECO:0007669"/>
    <property type="project" value="UniProtKB-SubCell"/>
</dbReference>
<dbReference type="AlphaFoldDB" id="A0AAJ7RX31"/>
<feature type="non-terminal residue" evidence="12">
    <location>
        <position position="1"/>
    </location>
</feature>
<evidence type="ECO:0000313" key="11">
    <source>
        <dbReference type="Proteomes" id="UP000694925"/>
    </source>
</evidence>